<dbReference type="SMART" id="SM00905">
    <property type="entry name" value="FolB"/>
    <property type="match status" value="1"/>
</dbReference>
<evidence type="ECO:0000259" key="1">
    <source>
        <dbReference type="SMART" id="SM00905"/>
    </source>
</evidence>
<name>A0A6J5GVU1_9BURK</name>
<reference evidence="2 3" key="1">
    <citation type="submission" date="2020-04" db="EMBL/GenBank/DDBJ databases">
        <authorList>
            <person name="De Canck E."/>
        </authorList>
    </citation>
    <scope>NUCLEOTIDE SEQUENCE [LARGE SCALE GENOMIC DNA]</scope>
    <source>
        <strain evidence="2 3">LMG 28688</strain>
    </source>
</reference>
<protein>
    <recommendedName>
        <fullName evidence="1">Dihydroneopterin aldolase/epimerase domain-containing protein</fullName>
    </recommendedName>
</protein>
<dbReference type="Pfam" id="PF02152">
    <property type="entry name" value="FolB"/>
    <property type="match status" value="1"/>
</dbReference>
<dbReference type="AlphaFoldDB" id="A0A6J5GVU1"/>
<dbReference type="Proteomes" id="UP000494119">
    <property type="component" value="Unassembled WGS sequence"/>
</dbReference>
<proteinExistence type="predicted"/>
<dbReference type="RefSeq" id="WP_175197704.1">
    <property type="nucleotide sequence ID" value="NZ_CADIKL010000044.1"/>
</dbReference>
<sequence>MKIVDGTFDPALTALDAPPARGRGWSVFVEGLSVPARIGIHPHEHGQPQPLVIDAQLGYRSMPKEESDWIDYESWCARIAEFLAKKPHTRLLETLVADIAALSFREWPALDSLTLEVHKPKIRPGTRHIGVSLDWTRAYYLQWAACERGGYGKNTAHIRCANDGEHS</sequence>
<gene>
    <name evidence="2" type="ORF">LMG28688_06023</name>
</gene>
<organism evidence="2 3">
    <name type="scientific">Paraburkholderia caffeinitolerans</name>
    <dbReference type="NCBI Taxonomy" id="1723730"/>
    <lineage>
        <taxon>Bacteria</taxon>
        <taxon>Pseudomonadati</taxon>
        <taxon>Pseudomonadota</taxon>
        <taxon>Betaproteobacteria</taxon>
        <taxon>Burkholderiales</taxon>
        <taxon>Burkholderiaceae</taxon>
        <taxon>Paraburkholderia</taxon>
    </lineage>
</organism>
<dbReference type="InterPro" id="IPR006157">
    <property type="entry name" value="FolB_dom"/>
</dbReference>
<dbReference type="Gene3D" id="3.30.1130.10">
    <property type="match status" value="1"/>
</dbReference>
<dbReference type="GO" id="GO:0006760">
    <property type="term" value="P:folic acid-containing compound metabolic process"/>
    <property type="evidence" value="ECO:0007669"/>
    <property type="project" value="InterPro"/>
</dbReference>
<evidence type="ECO:0000313" key="2">
    <source>
        <dbReference type="EMBL" id="CAB3804601.1"/>
    </source>
</evidence>
<feature type="domain" description="Dihydroneopterin aldolase/epimerase" evidence="1">
    <location>
        <begin position="27"/>
        <end position="135"/>
    </location>
</feature>
<accession>A0A6J5GVU1</accession>
<dbReference type="GO" id="GO:0004150">
    <property type="term" value="F:dihydroneopterin aldolase activity"/>
    <property type="evidence" value="ECO:0007669"/>
    <property type="project" value="InterPro"/>
</dbReference>
<dbReference type="NCBIfam" id="TIGR00526">
    <property type="entry name" value="folB_dom"/>
    <property type="match status" value="1"/>
</dbReference>
<dbReference type="InterPro" id="IPR043133">
    <property type="entry name" value="GTP-CH-I_C/QueF"/>
</dbReference>
<dbReference type="EMBL" id="CADIKL010000044">
    <property type="protein sequence ID" value="CAB3804601.1"/>
    <property type="molecule type" value="Genomic_DNA"/>
</dbReference>
<keyword evidence="3" id="KW-1185">Reference proteome</keyword>
<evidence type="ECO:0000313" key="3">
    <source>
        <dbReference type="Proteomes" id="UP000494119"/>
    </source>
</evidence>
<dbReference type="SUPFAM" id="SSF55620">
    <property type="entry name" value="Tetrahydrobiopterin biosynthesis enzymes-like"/>
    <property type="match status" value="1"/>
</dbReference>